<sequence length="130" mass="14513">MSPASAPTNNLAFSASANRQEYILESPTQDSASPQPSQQGSSTDPADYQSLSSGQSSLRSENSQFRYRYNTPEVPEPEQLYTQEAQRLRLDLHRRETLEDVEAILATLQLRIPIVPGIAVAYLHQLRINP</sequence>
<feature type="compositionally biased region" description="Low complexity" evidence="1">
    <location>
        <begin position="26"/>
        <end position="64"/>
    </location>
</feature>
<feature type="compositionally biased region" description="Polar residues" evidence="1">
    <location>
        <begin position="1"/>
        <end position="19"/>
    </location>
</feature>
<name>A0A067MNG2_BOTB1</name>
<dbReference type="InParanoid" id="A0A067MNG2"/>
<dbReference type="Proteomes" id="UP000027195">
    <property type="component" value="Unassembled WGS sequence"/>
</dbReference>
<feature type="region of interest" description="Disordered" evidence="1">
    <location>
        <begin position="1"/>
        <end position="81"/>
    </location>
</feature>
<evidence type="ECO:0000313" key="2">
    <source>
        <dbReference type="EMBL" id="KDQ16255.1"/>
    </source>
</evidence>
<evidence type="ECO:0000256" key="1">
    <source>
        <dbReference type="SAM" id="MobiDB-lite"/>
    </source>
</evidence>
<dbReference type="EMBL" id="KL198028">
    <property type="protein sequence ID" value="KDQ16255.1"/>
    <property type="molecule type" value="Genomic_DNA"/>
</dbReference>
<reference evidence="3" key="1">
    <citation type="journal article" date="2014" name="Proc. Natl. Acad. Sci. U.S.A.">
        <title>Extensive sampling of basidiomycete genomes demonstrates inadequacy of the white-rot/brown-rot paradigm for wood decay fungi.</title>
        <authorList>
            <person name="Riley R."/>
            <person name="Salamov A.A."/>
            <person name="Brown D.W."/>
            <person name="Nagy L.G."/>
            <person name="Floudas D."/>
            <person name="Held B.W."/>
            <person name="Levasseur A."/>
            <person name="Lombard V."/>
            <person name="Morin E."/>
            <person name="Otillar R."/>
            <person name="Lindquist E.A."/>
            <person name="Sun H."/>
            <person name="LaButti K.M."/>
            <person name="Schmutz J."/>
            <person name="Jabbour D."/>
            <person name="Luo H."/>
            <person name="Baker S.E."/>
            <person name="Pisabarro A.G."/>
            <person name="Walton J.D."/>
            <person name="Blanchette R.A."/>
            <person name="Henrissat B."/>
            <person name="Martin F."/>
            <person name="Cullen D."/>
            <person name="Hibbett D.S."/>
            <person name="Grigoriev I.V."/>
        </authorList>
    </citation>
    <scope>NUCLEOTIDE SEQUENCE [LARGE SCALE GENOMIC DNA]</scope>
    <source>
        <strain evidence="3">FD-172 SS1</strain>
    </source>
</reference>
<proteinExistence type="predicted"/>
<gene>
    <name evidence="2" type="ORF">BOTBODRAFT_173164</name>
</gene>
<organism evidence="2 3">
    <name type="scientific">Botryobasidium botryosum (strain FD-172 SS1)</name>
    <dbReference type="NCBI Taxonomy" id="930990"/>
    <lineage>
        <taxon>Eukaryota</taxon>
        <taxon>Fungi</taxon>
        <taxon>Dikarya</taxon>
        <taxon>Basidiomycota</taxon>
        <taxon>Agaricomycotina</taxon>
        <taxon>Agaricomycetes</taxon>
        <taxon>Cantharellales</taxon>
        <taxon>Botryobasidiaceae</taxon>
        <taxon>Botryobasidium</taxon>
    </lineage>
</organism>
<evidence type="ECO:0000313" key="3">
    <source>
        <dbReference type="Proteomes" id="UP000027195"/>
    </source>
</evidence>
<protein>
    <submittedName>
        <fullName evidence="2">Uncharacterized protein</fullName>
    </submittedName>
</protein>
<dbReference type="AlphaFoldDB" id="A0A067MNG2"/>
<keyword evidence="3" id="KW-1185">Reference proteome</keyword>
<accession>A0A067MNG2</accession>
<dbReference type="HOGENOM" id="CLU_1937796_0_0_1"/>